<evidence type="ECO:0000313" key="1">
    <source>
        <dbReference type="EMBL" id="STC85541.1"/>
    </source>
</evidence>
<accession>A0A376D9X2</accession>
<dbReference type="RefSeq" id="WP_232238236.1">
    <property type="nucleotide sequence ID" value="NZ_CP016043.1"/>
</dbReference>
<proteinExistence type="predicted"/>
<dbReference type="EMBL" id="UFXZ01000001">
    <property type="protein sequence ID" value="STC85541.1"/>
    <property type="molecule type" value="Genomic_DNA"/>
</dbReference>
<organism evidence="1 2">
    <name type="scientific">Edwardsiella hoshinae</name>
    <dbReference type="NCBI Taxonomy" id="93378"/>
    <lineage>
        <taxon>Bacteria</taxon>
        <taxon>Pseudomonadati</taxon>
        <taxon>Pseudomonadota</taxon>
        <taxon>Gammaproteobacteria</taxon>
        <taxon>Enterobacterales</taxon>
        <taxon>Hafniaceae</taxon>
        <taxon>Edwardsiella</taxon>
    </lineage>
</organism>
<dbReference type="AlphaFoldDB" id="A0A376D9X2"/>
<evidence type="ECO:0000313" key="2">
    <source>
        <dbReference type="Proteomes" id="UP000255248"/>
    </source>
</evidence>
<protein>
    <recommendedName>
        <fullName evidence="3">Formamidopyrimidine-DNA glycosylase</fullName>
    </recommendedName>
</protein>
<name>A0A376D9X2_9GAMM</name>
<gene>
    <name evidence="1" type="ORF">NCTC12121_00875</name>
</gene>
<evidence type="ECO:0008006" key="3">
    <source>
        <dbReference type="Google" id="ProtNLM"/>
    </source>
</evidence>
<sequence>MLHRKLPARVDQAREETGTEARENAVQGLLALRYAACARCGRRIRVRLHSVLSRCHTWCPYCRENVPLCRPSLAE</sequence>
<dbReference type="Proteomes" id="UP000255248">
    <property type="component" value="Unassembled WGS sequence"/>
</dbReference>
<reference evidence="1 2" key="1">
    <citation type="submission" date="2018-06" db="EMBL/GenBank/DDBJ databases">
        <authorList>
            <consortium name="Pathogen Informatics"/>
            <person name="Doyle S."/>
        </authorList>
    </citation>
    <scope>NUCLEOTIDE SEQUENCE [LARGE SCALE GENOMIC DNA]</scope>
    <source>
        <strain evidence="1 2">NCTC12121</strain>
    </source>
</reference>